<organism evidence="8 9">
    <name type="scientific">Salinicoccus bachuensis</name>
    <dbReference type="NCBI Taxonomy" id="3136731"/>
    <lineage>
        <taxon>Bacteria</taxon>
        <taxon>Bacillati</taxon>
        <taxon>Bacillota</taxon>
        <taxon>Bacilli</taxon>
        <taxon>Bacillales</taxon>
        <taxon>Staphylococcaceae</taxon>
        <taxon>Salinicoccus</taxon>
    </lineage>
</organism>
<evidence type="ECO:0000256" key="3">
    <source>
        <dbReference type="ARBA" id="ARBA00022475"/>
    </source>
</evidence>
<reference evidence="9" key="1">
    <citation type="submission" date="2023-10" db="EMBL/GenBank/DDBJ databases">
        <title>Genome analysis and identification of Salinococcus sp. Bachu38 nov., a PGPR from the rhizosphere of Tamarix.</title>
        <authorList>
            <person name="Liang Z."/>
            <person name="Zhang X."/>
            <person name="Jia J."/>
            <person name="Chen X."/>
            <person name="Wang Y."/>
            <person name="Wang Q."/>
            <person name="Wang R."/>
        </authorList>
    </citation>
    <scope>NUCLEOTIDE SEQUENCE [LARGE SCALE GENOMIC DNA]</scope>
    <source>
        <strain evidence="9">Bachu38</strain>
    </source>
</reference>
<evidence type="ECO:0000259" key="7">
    <source>
        <dbReference type="Pfam" id="PF00535"/>
    </source>
</evidence>
<accession>A0ABZ3CK01</accession>
<dbReference type="InterPro" id="IPR043149">
    <property type="entry name" value="TagF_N"/>
</dbReference>
<dbReference type="Pfam" id="PF00535">
    <property type="entry name" value="Glycos_transf_2"/>
    <property type="match status" value="1"/>
</dbReference>
<dbReference type="EMBL" id="CP138333">
    <property type="protein sequence ID" value="WZX30315.1"/>
    <property type="molecule type" value="Genomic_DNA"/>
</dbReference>
<keyword evidence="4" id="KW-0808">Transferase</keyword>
<keyword evidence="9" id="KW-1185">Reference proteome</keyword>
<dbReference type="Pfam" id="PF04464">
    <property type="entry name" value="Glyphos_transf"/>
    <property type="match status" value="1"/>
</dbReference>
<dbReference type="InterPro" id="IPR007554">
    <property type="entry name" value="Glycerophosphate_synth"/>
</dbReference>
<dbReference type="SUPFAM" id="SSF53448">
    <property type="entry name" value="Nucleotide-diphospho-sugar transferases"/>
    <property type="match status" value="1"/>
</dbReference>
<evidence type="ECO:0000256" key="6">
    <source>
        <dbReference type="ARBA" id="ARBA00023136"/>
    </source>
</evidence>
<evidence type="ECO:0000313" key="9">
    <source>
        <dbReference type="Proteomes" id="UP001455384"/>
    </source>
</evidence>
<dbReference type="Gene3D" id="3.40.50.12580">
    <property type="match status" value="1"/>
</dbReference>
<comment type="similarity">
    <text evidence="2">Belongs to the CDP-glycerol glycerophosphotransferase family.</text>
</comment>
<dbReference type="PANTHER" id="PTHR37316">
    <property type="entry name" value="TEICHOIC ACID GLYCEROL-PHOSPHATE PRIMASE"/>
    <property type="match status" value="1"/>
</dbReference>
<evidence type="ECO:0000313" key="8">
    <source>
        <dbReference type="EMBL" id="WZX30315.1"/>
    </source>
</evidence>
<dbReference type="RefSeq" id="WP_342388834.1">
    <property type="nucleotide sequence ID" value="NZ_CP138333.2"/>
</dbReference>
<feature type="domain" description="Glycosyltransferase 2-like" evidence="7">
    <location>
        <begin position="12"/>
        <end position="138"/>
    </location>
</feature>
<name>A0ABZ3CK01_9STAP</name>
<gene>
    <name evidence="8" type="ORF">RQP18_03775</name>
</gene>
<dbReference type="Gene3D" id="3.90.550.10">
    <property type="entry name" value="Spore Coat Polysaccharide Biosynthesis Protein SpsA, Chain A"/>
    <property type="match status" value="1"/>
</dbReference>
<keyword evidence="6" id="KW-0472">Membrane</keyword>
<evidence type="ECO:0000256" key="2">
    <source>
        <dbReference type="ARBA" id="ARBA00010488"/>
    </source>
</evidence>
<evidence type="ECO:0000256" key="1">
    <source>
        <dbReference type="ARBA" id="ARBA00004202"/>
    </source>
</evidence>
<dbReference type="InterPro" id="IPR051612">
    <property type="entry name" value="Teichoic_Acid_Biosynth"/>
</dbReference>
<dbReference type="Proteomes" id="UP001455384">
    <property type="component" value="Chromosome"/>
</dbReference>
<dbReference type="CDD" id="cd00761">
    <property type="entry name" value="Glyco_tranf_GTA_type"/>
    <property type="match status" value="1"/>
</dbReference>
<dbReference type="Gene3D" id="3.40.50.11820">
    <property type="match status" value="1"/>
</dbReference>
<proteinExistence type="inferred from homology"/>
<keyword evidence="5" id="KW-0777">Teichoic acid biosynthesis</keyword>
<dbReference type="InterPro" id="IPR001173">
    <property type="entry name" value="Glyco_trans_2-like"/>
</dbReference>
<evidence type="ECO:0000256" key="5">
    <source>
        <dbReference type="ARBA" id="ARBA00022944"/>
    </source>
</evidence>
<protein>
    <submittedName>
        <fullName evidence="8">CDP-glycerol:glycerophosphate glycerophosphotransferase</fullName>
    </submittedName>
</protein>
<dbReference type="SUPFAM" id="SSF53756">
    <property type="entry name" value="UDP-Glycosyltransferase/glycogen phosphorylase"/>
    <property type="match status" value="1"/>
</dbReference>
<comment type="subcellular location">
    <subcellularLocation>
        <location evidence="1">Cell membrane</location>
        <topology evidence="1">Peripheral membrane protein</topology>
    </subcellularLocation>
</comment>
<evidence type="ECO:0000256" key="4">
    <source>
        <dbReference type="ARBA" id="ARBA00022679"/>
    </source>
</evidence>
<dbReference type="InterPro" id="IPR043148">
    <property type="entry name" value="TagF_C"/>
</dbReference>
<dbReference type="InterPro" id="IPR029044">
    <property type="entry name" value="Nucleotide-diphossugar_trans"/>
</dbReference>
<dbReference type="PANTHER" id="PTHR37316:SF3">
    <property type="entry name" value="TEICHOIC ACID GLYCEROL-PHOSPHATE TRANSFERASE"/>
    <property type="match status" value="1"/>
</dbReference>
<keyword evidence="3" id="KW-1003">Cell membrane</keyword>
<sequence length="715" mass="84527">MKVEVRKNKVISIITPAEKNENYIDRALESIVDQTYTAFEALILHSDIDALKRAVGEKYLEDERFRFIETPKDITAGAARNIGIEASEGEYVYFLDSDDYISDDTLQLLTDNIEGRPVVRGRVRRTNLDSSALENVTDQRRISIFHRNRYNLVKNHSALNFLVSKDYIDRLDLRFAEEEQTYSDLSFIVPLLESVEVVAFVYEAVYFRRRRNDPITHPSLRQLPVEQRMHDLFSIYNRLKHSRLSFEAEEFLDNLLLNFYRKHLIVEFKDKAQIDQHFEGLREAIRKVSPAVLNGKDRVLRLDVRTIQSRSMRTFKRLSIFRDLIRDVKKAVTTRNGRKEFIYKRFFKNMDLMDDLVVFESFQGKSYSDSPKYIYQQMLKSRSGYNYVWVMNKKQKIPGNPVTVKRFSLKYYRYMARAKYIVSNVRMPNSYIKKDGQKYLQTWHGTPLKRLAGDMDDVHMPGTNAARYKQNFSRETDKWDYLIAPNAYSSAIFKRAFWFSNTMLETGYPRNDILTNDNNPVIIQDIKEKLGLSADKKVVLYAPTWRDDEYYKVGQYKFSLQLDLERLKERFGDDHIILLRMHYVVASKMNLAGLEGFAYDVSKYDDVSELYLVSDMLITDYSSVFFDYANLKRPVLFFTYDIEKYREQLRGFYIDMEEELPGPLLMTNDEVVNAIENINQIEKKYKERYEAFHERFCSWDDGRASEKVVDAVFRE</sequence>